<evidence type="ECO:0000313" key="3">
    <source>
        <dbReference type="EMBL" id="KAL0946966.1"/>
    </source>
</evidence>
<dbReference type="SUPFAM" id="SSF81383">
    <property type="entry name" value="F-box domain"/>
    <property type="match status" value="1"/>
</dbReference>
<gene>
    <name evidence="3" type="ORF">HGRIS_013119</name>
</gene>
<keyword evidence="4" id="KW-1185">Reference proteome</keyword>
<feature type="domain" description="F-box" evidence="2">
    <location>
        <begin position="306"/>
        <end position="355"/>
    </location>
</feature>
<reference evidence="4" key="1">
    <citation type="submission" date="2024-06" db="EMBL/GenBank/DDBJ databases">
        <title>Multi-omics analyses provide insights into the biosynthesis of the anticancer antibiotic pleurotin in Hohenbuehelia grisea.</title>
        <authorList>
            <person name="Weaver J.A."/>
            <person name="Alberti F."/>
        </authorList>
    </citation>
    <scope>NUCLEOTIDE SEQUENCE [LARGE SCALE GENOMIC DNA]</scope>
    <source>
        <strain evidence="4">T-177</strain>
    </source>
</reference>
<dbReference type="Proteomes" id="UP001556367">
    <property type="component" value="Unassembled WGS sequence"/>
</dbReference>
<dbReference type="PROSITE" id="PS50181">
    <property type="entry name" value="FBOX"/>
    <property type="match status" value="1"/>
</dbReference>
<comment type="caution">
    <text evidence="3">The sequence shown here is derived from an EMBL/GenBank/DDBJ whole genome shotgun (WGS) entry which is preliminary data.</text>
</comment>
<dbReference type="InterPro" id="IPR036047">
    <property type="entry name" value="F-box-like_dom_sf"/>
</dbReference>
<sequence>MALDELCVLSATRPYNGGPSLLYWVDEDNTLTPEFAAIILKNLLSSPYLMPSGKFSKEDLEKIVSDVLEIHARLMVHNWQDEEYPWKLFPTKGWEGFEQFHVIGYFDEEEEQTSGNYWRPRPGCEVTTRIVDMETITPWCNFLQYWDEEEETWEEGQSNISACVGNPNIGCYEAPLAYLKAWIHWDALPPRSTAFPDEEEPLEVEAELYEIINTHREIPNDSSVLDFVDYGGIEKAYDQFQHTFDGAWSQTTVHFERAIRDGLRGEELMVPLSRDFGAWMCVRTDVWPEASLNDQPLILPATNSATTPFHVLPPELLFSILVLLSPTDYASLLIISRSLRKLLQGGAIDTAVRHQILSNTGPLRWLLPVDTMTGEEDAFKSACTKWLEASVIPSSSGNGSGALSVIQHSDFPHFAFLCAAWMQDSMRNRRRFWNITKQYEDLWVDYRTNGWHNDTFTKPPPADSHESELGEGGSPSEELSVVYTF</sequence>
<proteinExistence type="predicted"/>
<feature type="region of interest" description="Disordered" evidence="1">
    <location>
        <begin position="455"/>
        <end position="479"/>
    </location>
</feature>
<evidence type="ECO:0000259" key="2">
    <source>
        <dbReference type="PROSITE" id="PS50181"/>
    </source>
</evidence>
<dbReference type="EMBL" id="JASNQZ010000015">
    <property type="protein sequence ID" value="KAL0946966.1"/>
    <property type="molecule type" value="Genomic_DNA"/>
</dbReference>
<organism evidence="3 4">
    <name type="scientific">Hohenbuehelia grisea</name>
    <dbReference type="NCBI Taxonomy" id="104357"/>
    <lineage>
        <taxon>Eukaryota</taxon>
        <taxon>Fungi</taxon>
        <taxon>Dikarya</taxon>
        <taxon>Basidiomycota</taxon>
        <taxon>Agaricomycotina</taxon>
        <taxon>Agaricomycetes</taxon>
        <taxon>Agaricomycetidae</taxon>
        <taxon>Agaricales</taxon>
        <taxon>Pleurotineae</taxon>
        <taxon>Pleurotaceae</taxon>
        <taxon>Hohenbuehelia</taxon>
    </lineage>
</organism>
<dbReference type="InterPro" id="IPR001810">
    <property type="entry name" value="F-box_dom"/>
</dbReference>
<evidence type="ECO:0000313" key="4">
    <source>
        <dbReference type="Proteomes" id="UP001556367"/>
    </source>
</evidence>
<accession>A0ABR3IUH3</accession>
<name>A0ABR3IUH3_9AGAR</name>
<evidence type="ECO:0000256" key="1">
    <source>
        <dbReference type="SAM" id="MobiDB-lite"/>
    </source>
</evidence>
<protein>
    <recommendedName>
        <fullName evidence="2">F-box domain-containing protein</fullName>
    </recommendedName>
</protein>